<name>A0A0W0X0K1_9GAMM</name>
<evidence type="ECO:0000313" key="3">
    <source>
        <dbReference type="Proteomes" id="UP000054858"/>
    </source>
</evidence>
<proteinExistence type="predicted"/>
<comment type="caution">
    <text evidence="2">The sequence shown here is derived from an EMBL/GenBank/DDBJ whole genome shotgun (WGS) entry which is preliminary data.</text>
</comment>
<reference evidence="2 3" key="1">
    <citation type="submission" date="2015-11" db="EMBL/GenBank/DDBJ databases">
        <title>Genomic analysis of 38 Legionella species identifies large and diverse effector repertoires.</title>
        <authorList>
            <person name="Burstein D."/>
            <person name="Amaro F."/>
            <person name="Zusman T."/>
            <person name="Lifshitz Z."/>
            <person name="Cohen O."/>
            <person name="Gilbert J.A."/>
            <person name="Pupko T."/>
            <person name="Shuman H.A."/>
            <person name="Segal G."/>
        </authorList>
    </citation>
    <scope>NUCLEOTIDE SEQUENCE [LARGE SCALE GENOMIC DNA]</scope>
    <source>
        <strain evidence="2 3">Oak Ridge-10</strain>
    </source>
</reference>
<organism evidence="2 3">
    <name type="scientific">Legionella oakridgensis</name>
    <dbReference type="NCBI Taxonomy" id="29423"/>
    <lineage>
        <taxon>Bacteria</taxon>
        <taxon>Pseudomonadati</taxon>
        <taxon>Pseudomonadota</taxon>
        <taxon>Gammaproteobacteria</taxon>
        <taxon>Legionellales</taxon>
        <taxon>Legionellaceae</taxon>
        <taxon>Legionella</taxon>
    </lineage>
</organism>
<evidence type="ECO:0000313" key="2">
    <source>
        <dbReference type="EMBL" id="KTD38110.1"/>
    </source>
</evidence>
<dbReference type="PATRIC" id="fig|29423.5.peg.1873"/>
<dbReference type="Proteomes" id="UP000054858">
    <property type="component" value="Unassembled WGS sequence"/>
</dbReference>
<feature type="region of interest" description="Disordered" evidence="1">
    <location>
        <begin position="266"/>
        <end position="290"/>
    </location>
</feature>
<evidence type="ECO:0000256" key="1">
    <source>
        <dbReference type="SAM" id="MobiDB-lite"/>
    </source>
</evidence>
<protein>
    <submittedName>
        <fullName evidence="2">Uncharacterized protein</fullName>
    </submittedName>
</protein>
<dbReference type="AlphaFoldDB" id="A0A0W0X0K1"/>
<accession>A0A0W0X0K1</accession>
<dbReference type="EMBL" id="LNYP01000029">
    <property type="protein sequence ID" value="KTD38110.1"/>
    <property type="molecule type" value="Genomic_DNA"/>
</dbReference>
<dbReference type="RefSeq" id="WP_025385452.1">
    <property type="nucleotide sequence ID" value="NZ_LCUA01000002.1"/>
</dbReference>
<gene>
    <name evidence="2" type="ORF">Loak_1786</name>
</gene>
<sequence length="328" mass="35599">MGKTIDKILFPKREGLSGTDKPCAVVLSSPYDRVGDPAVRFGGVVDALSEIGYRILNKNQLFFDMISDGDDFIKNFRPIFPKDRKKGITLWLEAHGTPGWLFAGEPSLDAESKAVNEFANFVKRLEKTLNTSVINVVLSCCYSGLEYVNDETGQIFVSPARQLSKLLPDTDVIGFIGVNTSAKITHVYEQRPDGSMHPTILSLQEGAVLFANGLILDAPKKALFFDDVAIPLAIAEASGIIRGGVLPFSFTNDVTHHESDAFEDFKSADDEESGCASRPLGTQGTSSQRHRFFPAKTQERAVSAPIACMEIASVPDIDEASVPALPTA</sequence>